<dbReference type="InterPro" id="IPR024370">
    <property type="entry name" value="PBP_domain"/>
</dbReference>
<proteinExistence type="predicted"/>
<keyword evidence="1" id="KW-0732">Signal</keyword>
<name>R9PNY2_AGAAL</name>
<dbReference type="InterPro" id="IPR050811">
    <property type="entry name" value="Phosphate_ABC_transporter"/>
</dbReference>
<reference evidence="3" key="1">
    <citation type="journal article" date="2013" name="Genome Announc.">
        <title>Draft Genome Sequence of Agarivorans albus Strain MKT 106T, an Agarolytic Marine Bacterium.</title>
        <authorList>
            <person name="Yasuike M."/>
            <person name="Nakamura Y."/>
            <person name="Kai W."/>
            <person name="Fujiwara A."/>
            <person name="Fukui Y."/>
            <person name="Satomi M."/>
            <person name="Sano M."/>
        </authorList>
    </citation>
    <scope>NUCLEOTIDE SEQUENCE [LARGE SCALE GENOMIC DNA]</scope>
</reference>
<dbReference type="Gene3D" id="3.40.190.10">
    <property type="entry name" value="Periplasmic binding protein-like II"/>
    <property type="match status" value="1"/>
</dbReference>
<evidence type="ECO:0000259" key="2">
    <source>
        <dbReference type="Pfam" id="PF12849"/>
    </source>
</evidence>
<comment type="caution">
    <text evidence="3">The sequence shown here is derived from an EMBL/GenBank/DDBJ whole genome shotgun (WGS) entry which is preliminary data.</text>
</comment>
<dbReference type="STRING" id="1331007.AALB_3182"/>
<evidence type="ECO:0000313" key="4">
    <source>
        <dbReference type="Proteomes" id="UP000014461"/>
    </source>
</evidence>
<dbReference type="PANTHER" id="PTHR30570">
    <property type="entry name" value="PERIPLASMIC PHOSPHATE BINDING COMPONENT OF PHOSPHATE ABC TRANSPORTER"/>
    <property type="match status" value="1"/>
</dbReference>
<accession>R9PNY2</accession>
<dbReference type="PANTHER" id="PTHR30570:SF1">
    <property type="entry name" value="PHOSPHATE-BINDING PROTEIN PSTS"/>
    <property type="match status" value="1"/>
</dbReference>
<dbReference type="SUPFAM" id="SSF53850">
    <property type="entry name" value="Periplasmic binding protein-like II"/>
    <property type="match status" value="1"/>
</dbReference>
<organism evidence="3 4">
    <name type="scientific">Agarivorans albus MKT 106</name>
    <dbReference type="NCBI Taxonomy" id="1331007"/>
    <lineage>
        <taxon>Bacteria</taxon>
        <taxon>Pseudomonadati</taxon>
        <taxon>Pseudomonadota</taxon>
        <taxon>Gammaproteobacteria</taxon>
        <taxon>Alteromonadales</taxon>
        <taxon>Alteromonadaceae</taxon>
        <taxon>Agarivorans</taxon>
    </lineage>
</organism>
<dbReference type="Pfam" id="PF12849">
    <property type="entry name" value="PBP_like_2"/>
    <property type="match status" value="1"/>
</dbReference>
<evidence type="ECO:0000313" key="3">
    <source>
        <dbReference type="EMBL" id="GAD03102.1"/>
    </source>
</evidence>
<sequence length="149" mass="15497">MGEINNWKEVGGADQPIVAVTREVGSGTRGAFEDIMGLTRKINDVTVTAISPRAQVASGNGAIKTLVANNPYAIGFISLGSVDDSLAAVSIEGAAATKDNIKSGSYGIARPFVLLVNNQPAPEAQQFLDFIMGTDGQAIVAEEGYIEVN</sequence>
<keyword evidence="4" id="KW-1185">Reference proteome</keyword>
<evidence type="ECO:0000256" key="1">
    <source>
        <dbReference type="ARBA" id="ARBA00022729"/>
    </source>
</evidence>
<protein>
    <submittedName>
        <fullName evidence="3">Periplasmic phosphate-binding protein PstS</fullName>
    </submittedName>
</protein>
<dbReference type="Proteomes" id="UP000014461">
    <property type="component" value="Unassembled WGS sequence"/>
</dbReference>
<dbReference type="AlphaFoldDB" id="R9PNY2"/>
<feature type="domain" description="PBP" evidence="2">
    <location>
        <begin position="2"/>
        <end position="132"/>
    </location>
</feature>
<gene>
    <name evidence="3" type="ORF">AALB_3182</name>
</gene>
<dbReference type="EMBL" id="BARX01000023">
    <property type="protein sequence ID" value="GAD03102.1"/>
    <property type="molecule type" value="Genomic_DNA"/>
</dbReference>